<feature type="compositionally biased region" description="Polar residues" evidence="5">
    <location>
        <begin position="100"/>
        <end position="121"/>
    </location>
</feature>
<dbReference type="Proteomes" id="UP000092600">
    <property type="component" value="Unassembled WGS sequence"/>
</dbReference>
<name>A0A199UP86_ANACO</name>
<organism evidence="7 8">
    <name type="scientific">Ananas comosus</name>
    <name type="common">Pineapple</name>
    <name type="synonym">Ananas ananas</name>
    <dbReference type="NCBI Taxonomy" id="4615"/>
    <lineage>
        <taxon>Eukaryota</taxon>
        <taxon>Viridiplantae</taxon>
        <taxon>Streptophyta</taxon>
        <taxon>Embryophyta</taxon>
        <taxon>Tracheophyta</taxon>
        <taxon>Spermatophyta</taxon>
        <taxon>Magnoliopsida</taxon>
        <taxon>Liliopsida</taxon>
        <taxon>Poales</taxon>
        <taxon>Bromeliaceae</taxon>
        <taxon>Bromelioideae</taxon>
        <taxon>Ananas</taxon>
    </lineage>
</organism>
<evidence type="ECO:0000256" key="3">
    <source>
        <dbReference type="ARBA" id="ARBA00022833"/>
    </source>
</evidence>
<accession>A0A199UP86</accession>
<reference evidence="7 8" key="1">
    <citation type="journal article" date="2016" name="DNA Res.">
        <title>The draft genome of MD-2 pineapple using hybrid error correction of long reads.</title>
        <authorList>
            <person name="Redwan R.M."/>
            <person name="Saidin A."/>
            <person name="Kumar S.V."/>
        </authorList>
    </citation>
    <scope>NUCLEOTIDE SEQUENCE [LARGE SCALE GENOMIC DNA]</scope>
    <source>
        <strain evidence="8">cv. MD2</strain>
        <tissue evidence="7">Leaf</tissue>
    </source>
</reference>
<feature type="region of interest" description="Disordered" evidence="5">
    <location>
        <begin position="331"/>
        <end position="397"/>
    </location>
</feature>
<protein>
    <recommendedName>
        <fullName evidence="6">RING-type domain-containing protein</fullName>
    </recommendedName>
</protein>
<dbReference type="InterPro" id="IPR018957">
    <property type="entry name" value="Znf_C3HC4_RING-type"/>
</dbReference>
<evidence type="ECO:0000313" key="8">
    <source>
        <dbReference type="Proteomes" id="UP000092600"/>
    </source>
</evidence>
<dbReference type="InterPro" id="IPR013083">
    <property type="entry name" value="Znf_RING/FYVE/PHD"/>
</dbReference>
<dbReference type="Pfam" id="PF00097">
    <property type="entry name" value="zf-C3HC4"/>
    <property type="match status" value="1"/>
</dbReference>
<evidence type="ECO:0000256" key="5">
    <source>
        <dbReference type="SAM" id="MobiDB-lite"/>
    </source>
</evidence>
<evidence type="ECO:0000259" key="6">
    <source>
        <dbReference type="PROSITE" id="PS50089"/>
    </source>
</evidence>
<proteinExistence type="predicted"/>
<dbReference type="SMART" id="SM00184">
    <property type="entry name" value="RING"/>
    <property type="match status" value="1"/>
</dbReference>
<sequence>MGANCCVAAKDKPLPSATRCEVSTYRNMRQSPSWSFRWDNRTHIEDIMDNTAQFSQHSSNSSNAASEIKNEAVVENEGLLVGGSSLDAISAEKQRKSHIETGTTGKSKAVLTDQTMESNFSPEEKDPVKPSGKASVDSSKPSTSLPQTPSSSTFKSDPSSSTSHSQLSGPASSKKPRQSDCRSSSDGWSMHLFSELISSSQRERLSFDSENQNSINTSKASRSNTQQSSPPLSPEDQKCKICLKKLKEKSPWSTQKIISTNELSVVAILFCGHVYHSECLEKMTTEADKYDPPCPMCTHGEKFMSKLFAKIESKVRNKASKISVIDIDPGGGGNALSEKHQNGGPGKGLKLGASSSMKGSTKQPFLKRHFSLGSRFSRTVSESESSRKKGFWGRLRD</sequence>
<feature type="compositionally biased region" description="Polar residues" evidence="5">
    <location>
        <begin position="213"/>
        <end position="230"/>
    </location>
</feature>
<dbReference type="GO" id="GO:0008270">
    <property type="term" value="F:zinc ion binding"/>
    <property type="evidence" value="ECO:0007669"/>
    <property type="project" value="UniProtKB-KW"/>
</dbReference>
<feature type="region of interest" description="Disordered" evidence="5">
    <location>
        <begin position="92"/>
        <end position="186"/>
    </location>
</feature>
<evidence type="ECO:0000256" key="1">
    <source>
        <dbReference type="ARBA" id="ARBA00022723"/>
    </source>
</evidence>
<feature type="region of interest" description="Disordered" evidence="5">
    <location>
        <begin position="213"/>
        <end position="236"/>
    </location>
</feature>
<keyword evidence="2 4" id="KW-0863">Zinc-finger</keyword>
<dbReference type="InterPro" id="IPR001841">
    <property type="entry name" value="Znf_RING"/>
</dbReference>
<feature type="compositionally biased region" description="Polar residues" evidence="5">
    <location>
        <begin position="353"/>
        <end position="363"/>
    </location>
</feature>
<dbReference type="PANTHER" id="PTHR31150">
    <property type="entry name" value="EXPRESSED PROTEIN"/>
    <property type="match status" value="1"/>
</dbReference>
<dbReference type="Gene3D" id="3.30.40.10">
    <property type="entry name" value="Zinc/RING finger domain, C3HC4 (zinc finger)"/>
    <property type="match status" value="1"/>
</dbReference>
<gene>
    <name evidence="7" type="ORF">ACMD2_17042</name>
</gene>
<feature type="domain" description="RING-type" evidence="6">
    <location>
        <begin position="239"/>
        <end position="298"/>
    </location>
</feature>
<dbReference type="SUPFAM" id="SSF57850">
    <property type="entry name" value="RING/U-box"/>
    <property type="match status" value="1"/>
</dbReference>
<keyword evidence="1" id="KW-0479">Metal-binding</keyword>
<keyword evidence="3" id="KW-0862">Zinc</keyword>
<dbReference type="STRING" id="4615.A0A199UP86"/>
<evidence type="ECO:0000256" key="4">
    <source>
        <dbReference type="PROSITE-ProRule" id="PRU00175"/>
    </source>
</evidence>
<evidence type="ECO:0000256" key="2">
    <source>
        <dbReference type="ARBA" id="ARBA00022771"/>
    </source>
</evidence>
<dbReference type="EMBL" id="LSRQ01006209">
    <property type="protein sequence ID" value="OAY66461.1"/>
    <property type="molecule type" value="Genomic_DNA"/>
</dbReference>
<feature type="compositionally biased region" description="Polar residues" evidence="5">
    <location>
        <begin position="374"/>
        <end position="383"/>
    </location>
</feature>
<dbReference type="PANTHER" id="PTHR31150:SF32">
    <property type="entry name" value="RING_U-BOX SUPERFAMILY PROTEIN"/>
    <property type="match status" value="1"/>
</dbReference>
<feature type="compositionally biased region" description="Low complexity" evidence="5">
    <location>
        <begin position="138"/>
        <end position="170"/>
    </location>
</feature>
<dbReference type="PROSITE" id="PS50089">
    <property type="entry name" value="ZF_RING_2"/>
    <property type="match status" value="1"/>
</dbReference>
<evidence type="ECO:0000313" key="7">
    <source>
        <dbReference type="EMBL" id="OAY66461.1"/>
    </source>
</evidence>
<dbReference type="AlphaFoldDB" id="A0A199UP86"/>
<comment type="caution">
    <text evidence="7">The sequence shown here is derived from an EMBL/GenBank/DDBJ whole genome shotgun (WGS) entry which is preliminary data.</text>
</comment>